<dbReference type="OrthoDB" id="7565736at2"/>
<dbReference type="EMBL" id="VFET01000002">
    <property type="protein sequence ID" value="TWS06930.1"/>
    <property type="molecule type" value="Genomic_DNA"/>
</dbReference>
<reference evidence="2 4" key="2">
    <citation type="submission" date="2019-06" db="EMBL/GenBank/DDBJ databases">
        <title>Pseudomonas bimorpha sp. nov. isolated from bovine raw milk and skim milk concentrate.</title>
        <authorList>
            <person name="Hofmann K."/>
            <person name="Huptas C."/>
            <person name="Doll E."/>
            <person name="Scherer S."/>
            <person name="Wenning M."/>
        </authorList>
    </citation>
    <scope>NUCLEOTIDE SEQUENCE [LARGE SCALE GENOMIC DNA]</scope>
    <source>
        <strain evidence="2 4">DSM 17835</strain>
    </source>
</reference>
<organism evidence="2 4">
    <name type="scientific">Pseudomonas extremaustralis</name>
    <dbReference type="NCBI Taxonomy" id="359110"/>
    <lineage>
        <taxon>Bacteria</taxon>
        <taxon>Pseudomonadati</taxon>
        <taxon>Pseudomonadota</taxon>
        <taxon>Gammaproteobacteria</taxon>
        <taxon>Pseudomonadales</taxon>
        <taxon>Pseudomonadaceae</taxon>
        <taxon>Pseudomonas</taxon>
    </lineage>
</organism>
<protein>
    <submittedName>
        <fullName evidence="1">Uncharacterized protein YifN, PemK superfamily</fullName>
    </submittedName>
</protein>
<accession>A0A5C5QN69</accession>
<sequence length="132" mass="14923">MALLYQPKEGSVLICDFRGYEVPEIIKIRPVIVIRKHRTNKLLVTVVPLSTTAPQTMLEHHLQLDSHLQGASPICWAKCDIVATVSLGRLDRIKSKDRHGKRTYTIAELTRDQFLAIKAAVRSALGLQRVER</sequence>
<dbReference type="AlphaFoldDB" id="A0A5C5QN69"/>
<keyword evidence="3" id="KW-1185">Reference proteome</keyword>
<dbReference type="RefSeq" id="WP_010563221.1">
    <property type="nucleotide sequence ID" value="NZ_FUYI01000001.1"/>
</dbReference>
<evidence type="ECO:0000313" key="4">
    <source>
        <dbReference type="Proteomes" id="UP000317951"/>
    </source>
</evidence>
<evidence type="ECO:0000313" key="1">
    <source>
        <dbReference type="EMBL" id="SDF85813.1"/>
    </source>
</evidence>
<dbReference type="GO" id="GO:0003677">
    <property type="term" value="F:DNA binding"/>
    <property type="evidence" value="ECO:0007669"/>
    <property type="project" value="InterPro"/>
</dbReference>
<dbReference type="InterPro" id="IPR003477">
    <property type="entry name" value="PemK-like"/>
</dbReference>
<gene>
    <name evidence="2" type="ORF">FIV36_03160</name>
    <name evidence="1" type="ORF">SAMN05216591_4175</name>
</gene>
<evidence type="ECO:0000313" key="3">
    <source>
        <dbReference type="Proteomes" id="UP000182858"/>
    </source>
</evidence>
<dbReference type="SUPFAM" id="SSF50118">
    <property type="entry name" value="Cell growth inhibitor/plasmid maintenance toxic component"/>
    <property type="match status" value="1"/>
</dbReference>
<dbReference type="Proteomes" id="UP000182858">
    <property type="component" value="Chromosome I"/>
</dbReference>
<dbReference type="Pfam" id="PF02452">
    <property type="entry name" value="PemK_toxin"/>
    <property type="match status" value="1"/>
</dbReference>
<dbReference type="EMBL" id="LT629689">
    <property type="protein sequence ID" value="SDF85813.1"/>
    <property type="molecule type" value="Genomic_DNA"/>
</dbReference>
<proteinExistence type="predicted"/>
<dbReference type="Proteomes" id="UP000317951">
    <property type="component" value="Unassembled WGS sequence"/>
</dbReference>
<dbReference type="GeneID" id="78555553"/>
<evidence type="ECO:0000313" key="2">
    <source>
        <dbReference type="EMBL" id="TWS06930.1"/>
    </source>
</evidence>
<dbReference type="Gene3D" id="2.30.30.110">
    <property type="match status" value="1"/>
</dbReference>
<dbReference type="InterPro" id="IPR011067">
    <property type="entry name" value="Plasmid_toxin/cell-grow_inhib"/>
</dbReference>
<reference evidence="1 3" key="1">
    <citation type="submission" date="2016-10" db="EMBL/GenBank/DDBJ databases">
        <authorList>
            <person name="Varghese N."/>
            <person name="Submissions S."/>
        </authorList>
    </citation>
    <scope>NUCLEOTIDE SEQUENCE [LARGE SCALE GENOMIC DNA]</scope>
    <source>
        <strain evidence="1 3">DSM 17835</strain>
    </source>
</reference>
<name>A0A5C5QN69_9PSED</name>